<feature type="region of interest" description="Disordered" evidence="1">
    <location>
        <begin position="1"/>
        <end position="36"/>
    </location>
</feature>
<dbReference type="Proteomes" id="UP001228049">
    <property type="component" value="Unassembled WGS sequence"/>
</dbReference>
<name>A0AAD9CIU5_DISEL</name>
<feature type="non-terminal residue" evidence="2">
    <location>
        <position position="128"/>
    </location>
</feature>
<dbReference type="AlphaFoldDB" id="A0AAD9CIU5"/>
<organism evidence="2 3">
    <name type="scientific">Dissostichus eleginoides</name>
    <name type="common">Patagonian toothfish</name>
    <name type="synonym">Dissostichus amissus</name>
    <dbReference type="NCBI Taxonomy" id="100907"/>
    <lineage>
        <taxon>Eukaryota</taxon>
        <taxon>Metazoa</taxon>
        <taxon>Chordata</taxon>
        <taxon>Craniata</taxon>
        <taxon>Vertebrata</taxon>
        <taxon>Euteleostomi</taxon>
        <taxon>Actinopterygii</taxon>
        <taxon>Neopterygii</taxon>
        <taxon>Teleostei</taxon>
        <taxon>Neoteleostei</taxon>
        <taxon>Acanthomorphata</taxon>
        <taxon>Eupercaria</taxon>
        <taxon>Perciformes</taxon>
        <taxon>Notothenioidei</taxon>
        <taxon>Nototheniidae</taxon>
        <taxon>Dissostichus</taxon>
    </lineage>
</organism>
<evidence type="ECO:0000313" key="2">
    <source>
        <dbReference type="EMBL" id="KAK1902608.1"/>
    </source>
</evidence>
<feature type="non-terminal residue" evidence="2">
    <location>
        <position position="1"/>
    </location>
</feature>
<evidence type="ECO:0000313" key="3">
    <source>
        <dbReference type="Proteomes" id="UP001228049"/>
    </source>
</evidence>
<comment type="caution">
    <text evidence="2">The sequence shown here is derived from an EMBL/GenBank/DDBJ whole genome shotgun (WGS) entry which is preliminary data.</text>
</comment>
<gene>
    <name evidence="2" type="ORF">KUDE01_005569</name>
</gene>
<proteinExistence type="predicted"/>
<keyword evidence="3" id="KW-1185">Reference proteome</keyword>
<feature type="compositionally biased region" description="Basic and acidic residues" evidence="1">
    <location>
        <begin position="77"/>
        <end position="87"/>
    </location>
</feature>
<accession>A0AAD9CIU5</accession>
<evidence type="ECO:0000256" key="1">
    <source>
        <dbReference type="SAM" id="MobiDB-lite"/>
    </source>
</evidence>
<reference evidence="2" key="1">
    <citation type="submission" date="2023-04" db="EMBL/GenBank/DDBJ databases">
        <title>Chromosome-level genome of Chaenocephalus aceratus.</title>
        <authorList>
            <person name="Park H."/>
        </authorList>
    </citation>
    <scope>NUCLEOTIDE SEQUENCE</scope>
    <source>
        <strain evidence="2">DE</strain>
        <tissue evidence="2">Muscle</tissue>
    </source>
</reference>
<feature type="region of interest" description="Disordered" evidence="1">
    <location>
        <begin position="60"/>
        <end position="87"/>
    </location>
</feature>
<protein>
    <submittedName>
        <fullName evidence="2">Inactive purple acid phosphatase 1</fullName>
    </submittedName>
</protein>
<sequence length="128" mass="14098">RSRRSACESSQSERLSTAGPHQPAAATSKSHLRPSYQLSERVTRNALLCCDHLLTPLSSADITDPRMRKNPPPAEPRTAREQKRGDMLRGRRGTVAELLAKDNHMSLYPNSPSLVSGFYLRGDCGLAL</sequence>
<dbReference type="EMBL" id="JASDAP010000005">
    <property type="protein sequence ID" value="KAK1902608.1"/>
    <property type="molecule type" value="Genomic_DNA"/>
</dbReference>